<proteinExistence type="predicted"/>
<evidence type="ECO:0000313" key="2">
    <source>
        <dbReference type="Proteomes" id="UP000276776"/>
    </source>
</evidence>
<dbReference type="AlphaFoldDB" id="A0A0N5CSL7"/>
<reference evidence="3" key="1">
    <citation type="submission" date="2017-02" db="UniProtKB">
        <authorList>
            <consortium name="WormBaseParasite"/>
        </authorList>
    </citation>
    <scope>IDENTIFICATION</scope>
</reference>
<protein>
    <submittedName>
        <fullName evidence="3">AbiV family abortive infection protein</fullName>
    </submittedName>
</protein>
<dbReference type="EMBL" id="UYYF01001133">
    <property type="protein sequence ID" value="VDM99578.1"/>
    <property type="molecule type" value="Genomic_DNA"/>
</dbReference>
<accession>A0A0N5CSL7</accession>
<dbReference type="Proteomes" id="UP000276776">
    <property type="component" value="Unassembled WGS sequence"/>
</dbReference>
<dbReference type="OrthoDB" id="5863459at2759"/>
<evidence type="ECO:0000313" key="1">
    <source>
        <dbReference type="EMBL" id="VDM99578.1"/>
    </source>
</evidence>
<organism evidence="3">
    <name type="scientific">Thelazia callipaeda</name>
    <name type="common">Oriental eyeworm</name>
    <name type="synonym">Parasitic nematode</name>
    <dbReference type="NCBI Taxonomy" id="103827"/>
    <lineage>
        <taxon>Eukaryota</taxon>
        <taxon>Metazoa</taxon>
        <taxon>Ecdysozoa</taxon>
        <taxon>Nematoda</taxon>
        <taxon>Chromadorea</taxon>
        <taxon>Rhabditida</taxon>
        <taxon>Spirurina</taxon>
        <taxon>Spiruromorpha</taxon>
        <taxon>Thelazioidea</taxon>
        <taxon>Thelaziidae</taxon>
        <taxon>Thelazia</taxon>
    </lineage>
</organism>
<dbReference type="STRING" id="103827.A0A0N5CSL7"/>
<sequence length="233" mass="26724">MKDILTLAKEIKAQDHYCSWKSLDQTAVNFKEHNVPIALIFTVNHSLSPIKLHSVLETYHRLACLLPEDSNQLYAVVSHLSKNPKLYFGKVHNIRKLHRSFDAISEPSADGGESGNGTCYLIQKTITMISDWLPKAFFFEKVIKHIILINGHSEQCPVSEHFHGIYFKDSKLHRWFVNQIVLNATKMHQLHYYDLLRGKDSEKLLKNGKEQNILEGIQLILSHDIGQARQGQS</sequence>
<gene>
    <name evidence="1" type="ORF">TCLT_LOCUS3218</name>
</gene>
<name>A0A0N5CSL7_THECL</name>
<dbReference type="WBParaSite" id="TCLT_0000322001-mRNA-1">
    <property type="protein sequence ID" value="TCLT_0000322001-mRNA-1"/>
    <property type="gene ID" value="TCLT_0000322001"/>
</dbReference>
<keyword evidence="2" id="KW-1185">Reference proteome</keyword>
<evidence type="ECO:0000313" key="3">
    <source>
        <dbReference type="WBParaSite" id="TCLT_0000322001-mRNA-1"/>
    </source>
</evidence>
<reference evidence="1 2" key="2">
    <citation type="submission" date="2018-11" db="EMBL/GenBank/DDBJ databases">
        <authorList>
            <consortium name="Pathogen Informatics"/>
        </authorList>
    </citation>
    <scope>NUCLEOTIDE SEQUENCE [LARGE SCALE GENOMIC DNA]</scope>
</reference>